<accession>A0A9N9HT80</accession>
<sequence>MGMKDGTKKLLLRAGKYRNGSEYVITYRDSNGVLKPKRIKQVLEERGLWIPGLIKK</sequence>
<dbReference type="Proteomes" id="UP000789405">
    <property type="component" value="Unassembled WGS sequence"/>
</dbReference>
<protein>
    <submittedName>
        <fullName evidence="1">1660_t:CDS:1</fullName>
    </submittedName>
</protein>
<comment type="caution">
    <text evidence="1">The sequence shown here is derived from an EMBL/GenBank/DDBJ whole genome shotgun (WGS) entry which is preliminary data.</text>
</comment>
<feature type="non-terminal residue" evidence="1">
    <location>
        <position position="56"/>
    </location>
</feature>
<organism evidence="1 2">
    <name type="scientific">Dentiscutata erythropus</name>
    <dbReference type="NCBI Taxonomy" id="1348616"/>
    <lineage>
        <taxon>Eukaryota</taxon>
        <taxon>Fungi</taxon>
        <taxon>Fungi incertae sedis</taxon>
        <taxon>Mucoromycota</taxon>
        <taxon>Glomeromycotina</taxon>
        <taxon>Glomeromycetes</taxon>
        <taxon>Diversisporales</taxon>
        <taxon>Gigasporaceae</taxon>
        <taxon>Dentiscutata</taxon>
    </lineage>
</organism>
<proteinExistence type="predicted"/>
<evidence type="ECO:0000313" key="2">
    <source>
        <dbReference type="Proteomes" id="UP000789405"/>
    </source>
</evidence>
<dbReference type="EMBL" id="CAJVPY010009110">
    <property type="protein sequence ID" value="CAG8704939.1"/>
    <property type="molecule type" value="Genomic_DNA"/>
</dbReference>
<dbReference type="OrthoDB" id="10431674at2759"/>
<evidence type="ECO:0000313" key="1">
    <source>
        <dbReference type="EMBL" id="CAG8704939.1"/>
    </source>
</evidence>
<name>A0A9N9HT80_9GLOM</name>
<gene>
    <name evidence="1" type="ORF">DERYTH_LOCUS13222</name>
</gene>
<reference evidence="1" key="1">
    <citation type="submission" date="2021-06" db="EMBL/GenBank/DDBJ databases">
        <authorList>
            <person name="Kallberg Y."/>
            <person name="Tangrot J."/>
            <person name="Rosling A."/>
        </authorList>
    </citation>
    <scope>NUCLEOTIDE SEQUENCE</scope>
    <source>
        <strain evidence="1">MA453B</strain>
    </source>
</reference>
<keyword evidence="2" id="KW-1185">Reference proteome</keyword>
<dbReference type="AlphaFoldDB" id="A0A9N9HT80"/>